<dbReference type="HOGENOM" id="CLU_1054397_0_0_1"/>
<organism>
    <name type="scientific">Serpula lacrymans var. lacrymans (strain S7.9)</name>
    <name type="common">Dry rot fungus</name>
    <dbReference type="NCBI Taxonomy" id="578457"/>
    <lineage>
        <taxon>Eukaryota</taxon>
        <taxon>Fungi</taxon>
        <taxon>Dikarya</taxon>
        <taxon>Basidiomycota</taxon>
        <taxon>Agaricomycotina</taxon>
        <taxon>Agaricomycetes</taxon>
        <taxon>Agaricomycetidae</taxon>
        <taxon>Boletales</taxon>
        <taxon>Coniophorineae</taxon>
        <taxon>Serpulaceae</taxon>
        <taxon>Serpula</taxon>
    </lineage>
</organism>
<dbReference type="AlphaFoldDB" id="F8PDF8"/>
<reference evidence="1" key="1">
    <citation type="submission" date="2011-04" db="EMBL/GenBank/DDBJ databases">
        <title>Evolution of plant cell wall degrading machinery underlies the functional diversity of forest fungi.</title>
        <authorList>
            <consortium name="US DOE Joint Genome Institute (JGI-PGF)"/>
            <person name="Eastwood D.C."/>
            <person name="Floudas D."/>
            <person name="Binder M."/>
            <person name="Majcherczyk A."/>
            <person name="Schneider P."/>
            <person name="Aerts A."/>
            <person name="Asiegbu F.O."/>
            <person name="Baker S.E."/>
            <person name="Barry K."/>
            <person name="Bendiksby M."/>
            <person name="Blumentritt M."/>
            <person name="Coutinho P.M."/>
            <person name="Cullen D."/>
            <person name="Cullen D."/>
            <person name="Gathman A."/>
            <person name="Goodell B."/>
            <person name="Henrissat B."/>
            <person name="Ihrmark K."/>
            <person name="Kauserud H."/>
            <person name="Kohler A."/>
            <person name="LaButti K."/>
            <person name="Lapidus A."/>
            <person name="Lavin J.L."/>
            <person name="Lee Y.-H."/>
            <person name="Lindquist E."/>
            <person name="Lilly W."/>
            <person name="Lucas S."/>
            <person name="Morin E."/>
            <person name="Murat C."/>
            <person name="Oguiza J.A."/>
            <person name="Park J."/>
            <person name="Pisabarro A.G."/>
            <person name="Riley R."/>
            <person name="Rosling A."/>
            <person name="Salamov A."/>
            <person name="Schmidt O."/>
            <person name="Schmutz J."/>
            <person name="Skrede I."/>
            <person name="Stenlid J."/>
            <person name="Wiebenga A."/>
            <person name="Xie X."/>
            <person name="Kues U."/>
            <person name="Hibbett D.S."/>
            <person name="Hoffmeister D."/>
            <person name="Hogberg N."/>
            <person name="Martin F."/>
            <person name="Grigoriev I.V."/>
            <person name="Watkinson S.C."/>
        </authorList>
    </citation>
    <scope>NUCLEOTIDE SEQUENCE</scope>
    <source>
        <strain evidence="1">S7.9</strain>
    </source>
</reference>
<dbReference type="RefSeq" id="XP_007324432.1">
    <property type="nucleotide sequence ID" value="XM_007324370.1"/>
</dbReference>
<dbReference type="KEGG" id="sla:SERLADRAFT_412025"/>
<protein>
    <submittedName>
        <fullName evidence="1">Uncharacterized protein</fullName>
    </submittedName>
</protein>
<sequence length="265" mass="30128">MYVEEQALGYQLQCRACQDGSDNAQMGGDYCYATTNYTFWEKWEFWETPANIPIFFKCCAITYELFDLIIEFHPTSTSSGLLENNKYVQENWSHVNTCKLYQTYTGICISINNMFKAANKVTVATKQKAQIRMLKGGILSVVNKRNEIIAWVGHDFYDFGTASLPQIICQRLCQSQSNTEIEELFVGLKHHYNELGIALPEMVIADNCCHIHSAVLRVMPDAQLGLNVFHPIMRYLATIVNGTKNPFCTAVARELSNAIYKTRAN</sequence>
<dbReference type="OrthoDB" id="2638305at2759"/>
<dbReference type="GeneID" id="18812997"/>
<gene>
    <name evidence="1" type="ORF">SERLADRAFT_412025</name>
</gene>
<dbReference type="EMBL" id="GL945446">
    <property type="protein sequence ID" value="EGO18779.1"/>
    <property type="molecule type" value="Genomic_DNA"/>
</dbReference>
<proteinExistence type="predicted"/>
<name>F8PDF8_SERL9</name>
<dbReference type="Proteomes" id="UP000008064">
    <property type="component" value="Unassembled WGS sequence"/>
</dbReference>
<evidence type="ECO:0000313" key="1">
    <source>
        <dbReference type="EMBL" id="EGO18779.1"/>
    </source>
</evidence>
<accession>F8PDF8</accession>